<evidence type="ECO:0000256" key="2">
    <source>
        <dbReference type="ARBA" id="ARBA00022723"/>
    </source>
</evidence>
<keyword evidence="1" id="KW-0645">Protease</keyword>
<dbReference type="AlphaFoldDB" id="A0A8J4DPU1"/>
<feature type="domain" description="Peptidase M10 metallopeptidase" evidence="7">
    <location>
        <begin position="141"/>
        <end position="297"/>
    </location>
</feature>
<reference evidence="8" key="1">
    <citation type="submission" date="2021-01" db="EMBL/GenBank/DDBJ databases">
        <title>Whole genome shotgun sequence of Virgisporangium aliadipatigenens NBRC 105644.</title>
        <authorList>
            <person name="Komaki H."/>
            <person name="Tamura T."/>
        </authorList>
    </citation>
    <scope>NUCLEOTIDE SEQUENCE</scope>
    <source>
        <strain evidence="8">NBRC 105644</strain>
    </source>
</reference>
<feature type="region of interest" description="Disordered" evidence="5">
    <location>
        <begin position="51"/>
        <end position="113"/>
    </location>
</feature>
<dbReference type="InterPro" id="IPR001818">
    <property type="entry name" value="Pept_M10_metallopeptidase"/>
</dbReference>
<keyword evidence="6" id="KW-1133">Transmembrane helix</keyword>
<dbReference type="GO" id="GO:0008270">
    <property type="term" value="F:zinc ion binding"/>
    <property type="evidence" value="ECO:0007669"/>
    <property type="project" value="InterPro"/>
</dbReference>
<evidence type="ECO:0000259" key="7">
    <source>
        <dbReference type="Pfam" id="PF00413"/>
    </source>
</evidence>
<evidence type="ECO:0000256" key="6">
    <source>
        <dbReference type="SAM" id="Phobius"/>
    </source>
</evidence>
<comment type="caution">
    <text evidence="8">The sequence shown here is derived from an EMBL/GenBank/DDBJ whole genome shotgun (WGS) entry which is preliminary data.</text>
</comment>
<proteinExistence type="predicted"/>
<feature type="transmembrane region" description="Helical" evidence="6">
    <location>
        <begin position="20"/>
        <end position="44"/>
    </location>
</feature>
<evidence type="ECO:0000256" key="3">
    <source>
        <dbReference type="ARBA" id="ARBA00022801"/>
    </source>
</evidence>
<dbReference type="GO" id="GO:0004222">
    <property type="term" value="F:metalloendopeptidase activity"/>
    <property type="evidence" value="ECO:0007669"/>
    <property type="project" value="InterPro"/>
</dbReference>
<keyword evidence="4" id="KW-0862">Zinc</keyword>
<keyword evidence="3" id="KW-0378">Hydrolase</keyword>
<dbReference type="InterPro" id="IPR024079">
    <property type="entry name" value="MetalloPept_cat_dom_sf"/>
</dbReference>
<accession>A0A8J4DPU1</accession>
<keyword evidence="9" id="KW-1185">Reference proteome</keyword>
<protein>
    <recommendedName>
        <fullName evidence="7">Peptidase M10 metallopeptidase domain-containing protein</fullName>
    </recommendedName>
</protein>
<feature type="compositionally biased region" description="Low complexity" evidence="5">
    <location>
        <begin position="60"/>
        <end position="74"/>
    </location>
</feature>
<dbReference type="Proteomes" id="UP000619260">
    <property type="component" value="Unassembled WGS sequence"/>
</dbReference>
<sequence length="307" mass="31291">MRGLMGRLLASLREGVAGAWQYLVVRVLTGALAATLAIAVPLIVTRHGDDPVPTAGRETAAASPSPSEAAASSSGPPPVEVPVSSDEPTDLPTVPVGTEPATSAPRTTKAAPSPTAGGALYKLLYVDAQGRAARLNPCASVSYRINPANAPSRAEEDIAEAVRRVSVATGIPFTYAGESTAAPVKNRGTDPTLLFAFASAPQTDLLDGWSGVDVKWTQTANGPVIVGGTIVLDAAKLNAMAPGFVSGVSRGALLMHELGHVAGLADSTRADDVMYGRVTESKEEPIYSTVDRAGLKALGKSAGCLAG</sequence>
<dbReference type="GO" id="GO:0031012">
    <property type="term" value="C:extracellular matrix"/>
    <property type="evidence" value="ECO:0007669"/>
    <property type="project" value="InterPro"/>
</dbReference>
<dbReference type="RefSeq" id="WP_203898575.1">
    <property type="nucleotide sequence ID" value="NZ_BOPF01000006.1"/>
</dbReference>
<dbReference type="Gene3D" id="3.40.390.10">
    <property type="entry name" value="Collagenase (Catalytic Domain)"/>
    <property type="match status" value="1"/>
</dbReference>
<name>A0A8J4DPU1_9ACTN</name>
<evidence type="ECO:0000256" key="4">
    <source>
        <dbReference type="ARBA" id="ARBA00022833"/>
    </source>
</evidence>
<keyword evidence="6" id="KW-0472">Membrane</keyword>
<dbReference type="EMBL" id="BOPF01000006">
    <property type="protein sequence ID" value="GIJ45013.1"/>
    <property type="molecule type" value="Genomic_DNA"/>
</dbReference>
<organism evidence="8 9">
    <name type="scientific">Virgisporangium aliadipatigenens</name>
    <dbReference type="NCBI Taxonomy" id="741659"/>
    <lineage>
        <taxon>Bacteria</taxon>
        <taxon>Bacillati</taxon>
        <taxon>Actinomycetota</taxon>
        <taxon>Actinomycetes</taxon>
        <taxon>Micromonosporales</taxon>
        <taxon>Micromonosporaceae</taxon>
        <taxon>Virgisporangium</taxon>
    </lineage>
</organism>
<dbReference type="Pfam" id="PF00413">
    <property type="entry name" value="Peptidase_M10"/>
    <property type="match status" value="1"/>
</dbReference>
<dbReference type="GO" id="GO:0006508">
    <property type="term" value="P:proteolysis"/>
    <property type="evidence" value="ECO:0007669"/>
    <property type="project" value="UniProtKB-KW"/>
</dbReference>
<keyword evidence="2" id="KW-0479">Metal-binding</keyword>
<keyword evidence="6" id="KW-0812">Transmembrane</keyword>
<evidence type="ECO:0000256" key="1">
    <source>
        <dbReference type="ARBA" id="ARBA00022670"/>
    </source>
</evidence>
<evidence type="ECO:0000256" key="5">
    <source>
        <dbReference type="SAM" id="MobiDB-lite"/>
    </source>
</evidence>
<evidence type="ECO:0000313" key="9">
    <source>
        <dbReference type="Proteomes" id="UP000619260"/>
    </source>
</evidence>
<dbReference type="SUPFAM" id="SSF55486">
    <property type="entry name" value="Metalloproteases ('zincins'), catalytic domain"/>
    <property type="match status" value="1"/>
</dbReference>
<gene>
    <name evidence="8" type="ORF">Val02_18990</name>
</gene>
<evidence type="ECO:0000313" key="8">
    <source>
        <dbReference type="EMBL" id="GIJ45013.1"/>
    </source>
</evidence>